<keyword evidence="5" id="KW-1185">Reference proteome</keyword>
<dbReference type="Gene3D" id="2.60.120.1440">
    <property type="match status" value="1"/>
</dbReference>
<dbReference type="Pfam" id="PF04773">
    <property type="entry name" value="FecR"/>
    <property type="match status" value="1"/>
</dbReference>
<sequence>MRPYSPNPHRETLTESEADAVDWTLKKQHGPWTETEEQVFQAWLAEKPSNQSAMAQCEAVDATLKNLRAEQLAGLRAQILIDKAILNSCSPAKTSRKSFRVAALACLPVVLTAAISVAWYQFWPVEQHQFQTAVGEIKNVKLGDGTQLTLDTNTHLEVQYTRARRTVEISRGQVRFDVQRDPGRPFTVTVPQARVQVLGTLFDVRWTPDHSTPTGPVVTVKQGHVAVEHSIKNNGLPFNDYAHRTELVAVQQLALDAKGKTISLQNLQSRSLPEWTLHRITVVNTRLDELLVELNRYSSTPWQLGHKELASLKVSASFDVRNKQAISEVLNQALPLEVIQQNQQQLLVRK</sequence>
<dbReference type="RefSeq" id="WP_257510799.1">
    <property type="nucleotide sequence ID" value="NZ_JANKHG010000014.1"/>
</dbReference>
<proteinExistence type="predicted"/>
<dbReference type="PIRSF" id="PIRSF018266">
    <property type="entry name" value="FecR"/>
    <property type="match status" value="1"/>
</dbReference>
<dbReference type="Pfam" id="PF16220">
    <property type="entry name" value="DUF4880"/>
    <property type="match status" value="1"/>
</dbReference>
<accession>A0ABT1XE36</accession>
<name>A0ABT1XE36_9BURK</name>
<keyword evidence="1" id="KW-0472">Membrane</keyword>
<keyword evidence="1" id="KW-1133">Transmembrane helix</keyword>
<protein>
    <submittedName>
        <fullName evidence="4">FecR domain-containing protein</fullName>
    </submittedName>
</protein>
<dbReference type="InterPro" id="IPR012373">
    <property type="entry name" value="Ferrdict_sens_TM"/>
</dbReference>
<keyword evidence="1" id="KW-0812">Transmembrane</keyword>
<evidence type="ECO:0000259" key="2">
    <source>
        <dbReference type="Pfam" id="PF04773"/>
    </source>
</evidence>
<feature type="domain" description="FecR protein" evidence="2">
    <location>
        <begin position="130"/>
        <end position="225"/>
    </location>
</feature>
<feature type="domain" description="FecR N-terminal" evidence="3">
    <location>
        <begin position="19"/>
        <end position="59"/>
    </location>
</feature>
<dbReference type="EMBL" id="JANKHG010000014">
    <property type="protein sequence ID" value="MCR2745552.1"/>
    <property type="molecule type" value="Genomic_DNA"/>
</dbReference>
<gene>
    <name evidence="4" type="ORF">NSP04_02690</name>
</gene>
<dbReference type="PANTHER" id="PTHR30273">
    <property type="entry name" value="PERIPLASMIC SIGNAL SENSOR AND SIGMA FACTOR ACTIVATOR FECR-RELATED"/>
    <property type="match status" value="1"/>
</dbReference>
<comment type="caution">
    <text evidence="4">The sequence shown here is derived from an EMBL/GenBank/DDBJ whole genome shotgun (WGS) entry which is preliminary data.</text>
</comment>
<dbReference type="Proteomes" id="UP001165267">
    <property type="component" value="Unassembled WGS sequence"/>
</dbReference>
<feature type="transmembrane region" description="Helical" evidence="1">
    <location>
        <begin position="101"/>
        <end position="123"/>
    </location>
</feature>
<evidence type="ECO:0000313" key="5">
    <source>
        <dbReference type="Proteomes" id="UP001165267"/>
    </source>
</evidence>
<dbReference type="InterPro" id="IPR032623">
    <property type="entry name" value="FecR_N"/>
</dbReference>
<evidence type="ECO:0000256" key="1">
    <source>
        <dbReference type="SAM" id="Phobius"/>
    </source>
</evidence>
<dbReference type="PANTHER" id="PTHR30273:SF2">
    <property type="entry name" value="PROTEIN FECR"/>
    <property type="match status" value="1"/>
</dbReference>
<evidence type="ECO:0000259" key="3">
    <source>
        <dbReference type="Pfam" id="PF16220"/>
    </source>
</evidence>
<organism evidence="4 5">
    <name type="scientific">Limnobacter parvus</name>
    <dbReference type="NCBI Taxonomy" id="2939690"/>
    <lineage>
        <taxon>Bacteria</taxon>
        <taxon>Pseudomonadati</taxon>
        <taxon>Pseudomonadota</taxon>
        <taxon>Betaproteobacteria</taxon>
        <taxon>Burkholderiales</taxon>
        <taxon>Burkholderiaceae</taxon>
        <taxon>Limnobacter</taxon>
    </lineage>
</organism>
<evidence type="ECO:0000313" key="4">
    <source>
        <dbReference type="EMBL" id="MCR2745552.1"/>
    </source>
</evidence>
<reference evidence="4" key="1">
    <citation type="submission" date="2022-07" db="EMBL/GenBank/DDBJ databases">
        <authorList>
            <person name="Xamxidin M."/>
        </authorList>
    </citation>
    <scope>NUCLEOTIDE SEQUENCE</scope>
    <source>
        <strain evidence="4">YS8-69</strain>
    </source>
</reference>
<dbReference type="InterPro" id="IPR006860">
    <property type="entry name" value="FecR"/>
</dbReference>